<sequence length="431" mass="44369">MPNTTRSAPTRWLATAAVLTATAVVAGCSGGGGAQPSGGSSDELAGFSVMFPMANDGDDVYGQLAQQYAEETGVEVEVISYPAESYNNQLTTQLQAGNAADVMVLIPGGGQAVTVQTIAEADFLEPLGEASAAIVPEGQAALFSVDDTLYGQPTALSPTSLVWNGPAGAEAGIDEYPETFDEMLDACGTAREAGKSMVVVAGAISFNTGILASMIAATRVYQGDPDWNQKRIDGDVTFADSGWRDVLEDVVAMIDAGCFQNGAAGGTFDSITQGLGGQTSLSAPVPGSAAAQINANAGLELDVRSFPPADGQEPYALISANYAWVINASADDAVKQSAQAFLDWAAEPEQAQTFADIAGLVPISGASADTVSVEYQPIGDLLESGSYTGFPVETWPNPAVYEALSVGVQGLFTGQKTVDQILDEMDAAWDA</sequence>
<dbReference type="InterPro" id="IPR050490">
    <property type="entry name" value="Bact_solute-bd_prot1"/>
</dbReference>
<reference evidence="2 3" key="1">
    <citation type="submission" date="2023-06" db="EMBL/GenBank/DDBJ databases">
        <title>Rock-solubilizing bacteria, Microbacterium invictum, promotes re-establishment of vegetation in rocky wasteland by accelerating rock bio-weathering and reshaping soil bacterial community.</title>
        <authorList>
            <person name="Liu C."/>
        </authorList>
    </citation>
    <scope>NUCLEOTIDE SEQUENCE [LARGE SCALE GENOMIC DNA]</scope>
    <source>
        <strain evidence="2 3">X-18</strain>
    </source>
</reference>
<name>A0ABZ0VC38_9MICO</name>
<dbReference type="PROSITE" id="PS51257">
    <property type="entry name" value="PROKAR_LIPOPROTEIN"/>
    <property type="match status" value="1"/>
</dbReference>
<protein>
    <submittedName>
        <fullName evidence="2">ABC transporter substrate-binding protein</fullName>
    </submittedName>
</protein>
<dbReference type="PANTHER" id="PTHR43649:SF12">
    <property type="entry name" value="DIACETYLCHITOBIOSE BINDING PROTEIN DASA"/>
    <property type="match status" value="1"/>
</dbReference>
<keyword evidence="1" id="KW-0732">Signal</keyword>
<dbReference type="EMBL" id="CP139779">
    <property type="protein sequence ID" value="WQB70115.1"/>
    <property type="molecule type" value="Genomic_DNA"/>
</dbReference>
<dbReference type="PANTHER" id="PTHR43649">
    <property type="entry name" value="ARABINOSE-BINDING PROTEIN-RELATED"/>
    <property type="match status" value="1"/>
</dbReference>
<dbReference type="Pfam" id="PF13416">
    <property type="entry name" value="SBP_bac_8"/>
    <property type="match status" value="1"/>
</dbReference>
<dbReference type="InterPro" id="IPR006059">
    <property type="entry name" value="SBP"/>
</dbReference>
<gene>
    <name evidence="2" type="ORF">T9R20_15660</name>
</gene>
<feature type="chain" id="PRO_5047352991" evidence="1">
    <location>
        <begin position="27"/>
        <end position="431"/>
    </location>
</feature>
<evidence type="ECO:0000313" key="2">
    <source>
        <dbReference type="EMBL" id="WQB70115.1"/>
    </source>
</evidence>
<organism evidence="2 3">
    <name type="scientific">Microbacterium invictum</name>
    <dbReference type="NCBI Taxonomy" id="515415"/>
    <lineage>
        <taxon>Bacteria</taxon>
        <taxon>Bacillati</taxon>
        <taxon>Actinomycetota</taxon>
        <taxon>Actinomycetes</taxon>
        <taxon>Micrococcales</taxon>
        <taxon>Microbacteriaceae</taxon>
        <taxon>Microbacterium</taxon>
    </lineage>
</organism>
<evidence type="ECO:0000313" key="3">
    <source>
        <dbReference type="Proteomes" id="UP001324533"/>
    </source>
</evidence>
<accession>A0ABZ0VC38</accession>
<feature type="signal peptide" evidence="1">
    <location>
        <begin position="1"/>
        <end position="26"/>
    </location>
</feature>
<proteinExistence type="predicted"/>
<dbReference type="RefSeq" id="WP_322410265.1">
    <property type="nucleotide sequence ID" value="NZ_CP139779.1"/>
</dbReference>
<dbReference type="SUPFAM" id="SSF53850">
    <property type="entry name" value="Periplasmic binding protein-like II"/>
    <property type="match status" value="1"/>
</dbReference>
<dbReference type="Proteomes" id="UP001324533">
    <property type="component" value="Chromosome"/>
</dbReference>
<evidence type="ECO:0000256" key="1">
    <source>
        <dbReference type="SAM" id="SignalP"/>
    </source>
</evidence>
<dbReference type="Gene3D" id="3.40.190.10">
    <property type="entry name" value="Periplasmic binding protein-like II"/>
    <property type="match status" value="2"/>
</dbReference>
<keyword evidence="3" id="KW-1185">Reference proteome</keyword>